<evidence type="ECO:0000259" key="9">
    <source>
        <dbReference type="PROSITE" id="PS50110"/>
    </source>
</evidence>
<dbReference type="SMART" id="SM00388">
    <property type="entry name" value="HisKA"/>
    <property type="match status" value="1"/>
</dbReference>
<dbReference type="InterPro" id="IPR001789">
    <property type="entry name" value="Sig_transdc_resp-reg_receiver"/>
</dbReference>
<dbReference type="PROSITE" id="PS50109">
    <property type="entry name" value="HIS_KIN"/>
    <property type="match status" value="1"/>
</dbReference>
<dbReference type="Gene3D" id="3.30.565.10">
    <property type="entry name" value="Histidine kinase-like ATPase, C-terminal domain"/>
    <property type="match status" value="2"/>
</dbReference>
<evidence type="ECO:0000256" key="2">
    <source>
        <dbReference type="ARBA" id="ARBA00012438"/>
    </source>
</evidence>
<keyword evidence="7" id="KW-0175">Coiled coil</keyword>
<evidence type="ECO:0000256" key="7">
    <source>
        <dbReference type="SAM" id="Coils"/>
    </source>
</evidence>
<dbReference type="InterPro" id="IPR004358">
    <property type="entry name" value="Sig_transdc_His_kin-like_C"/>
</dbReference>
<dbReference type="InterPro" id="IPR011006">
    <property type="entry name" value="CheY-like_superfamily"/>
</dbReference>
<dbReference type="PANTHER" id="PTHR43047:SF72">
    <property type="entry name" value="OSMOSENSING HISTIDINE PROTEIN KINASE SLN1"/>
    <property type="match status" value="1"/>
</dbReference>
<dbReference type="CDD" id="cd16934">
    <property type="entry name" value="HATPase_RsbT-like"/>
    <property type="match status" value="1"/>
</dbReference>
<dbReference type="InterPro" id="IPR003594">
    <property type="entry name" value="HATPase_dom"/>
</dbReference>
<dbReference type="CDD" id="cd16922">
    <property type="entry name" value="HATPase_EvgS-ArcB-TorS-like"/>
    <property type="match status" value="1"/>
</dbReference>
<evidence type="ECO:0000256" key="4">
    <source>
        <dbReference type="ARBA" id="ARBA00022679"/>
    </source>
</evidence>
<keyword evidence="4" id="KW-0808">Transferase</keyword>
<dbReference type="EC" id="2.7.13.3" evidence="2"/>
<evidence type="ECO:0000259" key="8">
    <source>
        <dbReference type="PROSITE" id="PS50109"/>
    </source>
</evidence>
<accession>A0ABY1QJM9</accession>
<keyword evidence="5 10" id="KW-0418">Kinase</keyword>
<dbReference type="EMBL" id="FXUL01000019">
    <property type="protein sequence ID" value="SMP73401.1"/>
    <property type="molecule type" value="Genomic_DNA"/>
</dbReference>
<feature type="domain" description="Histidine kinase" evidence="8">
    <location>
        <begin position="226"/>
        <end position="446"/>
    </location>
</feature>
<proteinExistence type="predicted"/>
<keyword evidence="11" id="KW-1185">Reference proteome</keyword>
<dbReference type="SUPFAM" id="SSF55874">
    <property type="entry name" value="ATPase domain of HSP90 chaperone/DNA topoisomerase II/histidine kinase"/>
    <property type="match status" value="2"/>
</dbReference>
<evidence type="ECO:0000256" key="6">
    <source>
        <dbReference type="PROSITE-ProRule" id="PRU00169"/>
    </source>
</evidence>
<dbReference type="SUPFAM" id="SSF52172">
    <property type="entry name" value="CheY-like"/>
    <property type="match status" value="1"/>
</dbReference>
<feature type="modified residue" description="4-aspartylphosphate" evidence="6">
    <location>
        <position position="517"/>
    </location>
</feature>
<dbReference type="InterPro" id="IPR003661">
    <property type="entry name" value="HisK_dim/P_dom"/>
</dbReference>
<dbReference type="Pfam" id="PF02518">
    <property type="entry name" value="HATPase_c"/>
    <property type="match status" value="2"/>
</dbReference>
<dbReference type="InterPro" id="IPR036097">
    <property type="entry name" value="HisK_dim/P_sf"/>
</dbReference>
<sequence>MTMRILSVSIRAELDVVSCRQRARQIAALCGFGLQDQARIATAASEVARNVYNYAAPGRAEFLIEGETAPQVLTIRIEDQGPGIAELDRILAGQYKSQTGMGVGLIGAQRLMDRFTINSRPGAGTVVELRKLLPAHAPLLTPALVGDIGARLAALPTEATLTEVQQQNRELLNTLAELKARQEELLQLTRELEDTNRGVVALYAELDEKAGHLRRADEMKSRFLSNMSHEFRTPLSSIRALSKLLLDRVDGELTVEQEKQVSFILRGAEDLSELVNDLLDLAKIEAGKIDIRPGSFAVADLFSALRGMLRPLLVSESVRLEFDEAADLPLLCTDEAKLSQILRNFISNALKFTDAGEVRVSAVFLADEDAVRVSVRDTGVGIPEASQQLVFEEFTQIENRLQQRVKGTGLGLPLCRKLAGLLGGRVELQSTLGVGSTFSVVLPVRCAPQPRSDAPAAAAAGEDEPGLPVLVVEDEESTRLLYARFLHGSAFRPVFAASVREAEEQWQARPPVAVLLDVSLKGEDSWRWLTDIKSDPRRAAVPVVLATETDDKRKGLALGADAYYIKPLSRLELLSTLDYLTSGEAGANAGQRKENSL</sequence>
<dbReference type="SUPFAM" id="SSF47384">
    <property type="entry name" value="Homodimeric domain of signal transducing histidine kinase"/>
    <property type="match status" value="1"/>
</dbReference>
<reference evidence="10 11" key="1">
    <citation type="submission" date="2017-05" db="EMBL/GenBank/DDBJ databases">
        <authorList>
            <person name="Varghese N."/>
            <person name="Submissions S."/>
        </authorList>
    </citation>
    <scope>NUCLEOTIDE SEQUENCE [LARGE SCALE GENOMIC DNA]</scope>
    <source>
        <strain evidence="10 11">DSM 26001</strain>
    </source>
</reference>
<comment type="catalytic activity">
    <reaction evidence="1">
        <text>ATP + protein L-histidine = ADP + protein N-phospho-L-histidine.</text>
        <dbReference type="EC" id="2.7.13.3"/>
    </reaction>
</comment>
<dbReference type="Gene3D" id="3.40.50.2300">
    <property type="match status" value="1"/>
</dbReference>
<dbReference type="Gene3D" id="1.10.287.130">
    <property type="match status" value="1"/>
</dbReference>
<protein>
    <recommendedName>
        <fullName evidence="2">histidine kinase</fullName>
        <ecNumber evidence="2">2.7.13.3</ecNumber>
    </recommendedName>
</protein>
<dbReference type="SMART" id="SM00448">
    <property type="entry name" value="REC"/>
    <property type="match status" value="1"/>
</dbReference>
<feature type="coiled-coil region" evidence="7">
    <location>
        <begin position="161"/>
        <end position="198"/>
    </location>
</feature>
<evidence type="ECO:0000256" key="5">
    <source>
        <dbReference type="ARBA" id="ARBA00022777"/>
    </source>
</evidence>
<dbReference type="CDD" id="cd00082">
    <property type="entry name" value="HisKA"/>
    <property type="match status" value="1"/>
</dbReference>
<organism evidence="10 11">
    <name type="scientific">Noviherbaspirillum suwonense</name>
    <dbReference type="NCBI Taxonomy" id="1224511"/>
    <lineage>
        <taxon>Bacteria</taxon>
        <taxon>Pseudomonadati</taxon>
        <taxon>Pseudomonadota</taxon>
        <taxon>Betaproteobacteria</taxon>
        <taxon>Burkholderiales</taxon>
        <taxon>Oxalobacteraceae</taxon>
        <taxon>Noviherbaspirillum</taxon>
    </lineage>
</organism>
<dbReference type="PROSITE" id="PS50110">
    <property type="entry name" value="RESPONSE_REGULATORY"/>
    <property type="match status" value="1"/>
</dbReference>
<feature type="domain" description="Response regulatory" evidence="9">
    <location>
        <begin position="468"/>
        <end position="581"/>
    </location>
</feature>
<dbReference type="InterPro" id="IPR036890">
    <property type="entry name" value="HATPase_C_sf"/>
</dbReference>
<dbReference type="Pfam" id="PF00512">
    <property type="entry name" value="HisKA"/>
    <property type="match status" value="1"/>
</dbReference>
<dbReference type="Pfam" id="PF00072">
    <property type="entry name" value="Response_reg"/>
    <property type="match status" value="1"/>
</dbReference>
<dbReference type="CDD" id="cd00156">
    <property type="entry name" value="REC"/>
    <property type="match status" value="1"/>
</dbReference>
<dbReference type="InterPro" id="IPR005467">
    <property type="entry name" value="His_kinase_dom"/>
</dbReference>
<evidence type="ECO:0000256" key="3">
    <source>
        <dbReference type="ARBA" id="ARBA00022553"/>
    </source>
</evidence>
<dbReference type="PRINTS" id="PR00344">
    <property type="entry name" value="BCTRLSENSOR"/>
</dbReference>
<dbReference type="PANTHER" id="PTHR43047">
    <property type="entry name" value="TWO-COMPONENT HISTIDINE PROTEIN KINASE"/>
    <property type="match status" value="1"/>
</dbReference>
<comment type="caution">
    <text evidence="10">The sequence shown here is derived from an EMBL/GenBank/DDBJ whole genome shotgun (WGS) entry which is preliminary data.</text>
</comment>
<evidence type="ECO:0000313" key="10">
    <source>
        <dbReference type="EMBL" id="SMP73401.1"/>
    </source>
</evidence>
<dbReference type="GO" id="GO:0016301">
    <property type="term" value="F:kinase activity"/>
    <property type="evidence" value="ECO:0007669"/>
    <property type="project" value="UniProtKB-KW"/>
</dbReference>
<gene>
    <name evidence="10" type="ORF">SAMN06295970_11967</name>
</gene>
<dbReference type="SMART" id="SM00387">
    <property type="entry name" value="HATPase_c"/>
    <property type="match status" value="2"/>
</dbReference>
<evidence type="ECO:0000256" key="1">
    <source>
        <dbReference type="ARBA" id="ARBA00000085"/>
    </source>
</evidence>
<keyword evidence="3 6" id="KW-0597">Phosphoprotein</keyword>
<evidence type="ECO:0000313" key="11">
    <source>
        <dbReference type="Proteomes" id="UP001158049"/>
    </source>
</evidence>
<name>A0ABY1QJM9_9BURK</name>
<dbReference type="Proteomes" id="UP001158049">
    <property type="component" value="Unassembled WGS sequence"/>
</dbReference>